<evidence type="ECO:0000313" key="4">
    <source>
        <dbReference type="EMBL" id="KAH3892848.1"/>
    </source>
</evidence>
<dbReference type="Pfam" id="PF02932">
    <property type="entry name" value="Neur_chan_memb"/>
    <property type="match status" value="1"/>
</dbReference>
<dbReference type="Proteomes" id="UP000828390">
    <property type="component" value="Unassembled WGS sequence"/>
</dbReference>
<keyword evidence="2" id="KW-0472">Membrane</keyword>
<feature type="transmembrane region" description="Helical" evidence="2">
    <location>
        <begin position="117"/>
        <end position="139"/>
    </location>
</feature>
<dbReference type="GO" id="GO:0016020">
    <property type="term" value="C:membrane"/>
    <property type="evidence" value="ECO:0007669"/>
    <property type="project" value="InterPro"/>
</dbReference>
<dbReference type="CDD" id="cd19051">
    <property type="entry name" value="LGIC_TM_cation"/>
    <property type="match status" value="1"/>
</dbReference>
<dbReference type="Gene3D" id="1.20.58.390">
    <property type="entry name" value="Neurotransmitter-gated ion-channel transmembrane domain"/>
    <property type="match status" value="1"/>
</dbReference>
<feature type="transmembrane region" description="Helical" evidence="2">
    <location>
        <begin position="222"/>
        <end position="244"/>
    </location>
</feature>
<dbReference type="InterPro" id="IPR036719">
    <property type="entry name" value="Neuro-gated_channel_TM_sf"/>
</dbReference>
<reference evidence="4" key="2">
    <citation type="submission" date="2020-11" db="EMBL/GenBank/DDBJ databases">
        <authorList>
            <person name="McCartney M.A."/>
            <person name="Auch B."/>
            <person name="Kono T."/>
            <person name="Mallez S."/>
            <person name="Becker A."/>
            <person name="Gohl D.M."/>
            <person name="Silverstein K.A.T."/>
            <person name="Koren S."/>
            <person name="Bechman K.B."/>
            <person name="Herman A."/>
            <person name="Abrahante J.E."/>
            <person name="Garbe J."/>
        </authorList>
    </citation>
    <scope>NUCLEOTIDE SEQUENCE</scope>
    <source>
        <strain evidence="4">Duluth1</strain>
        <tissue evidence="4">Whole animal</tissue>
    </source>
</reference>
<comment type="caution">
    <text evidence="4">The sequence shown here is derived from an EMBL/GenBank/DDBJ whole genome shotgun (WGS) entry which is preliminary data.</text>
</comment>
<evidence type="ECO:0000256" key="1">
    <source>
        <dbReference type="SAM" id="MobiDB-lite"/>
    </source>
</evidence>
<dbReference type="AlphaFoldDB" id="A0A9D4NAM4"/>
<reference evidence="4" key="1">
    <citation type="journal article" date="2019" name="bioRxiv">
        <title>The Genome of the Zebra Mussel, Dreissena polymorpha: A Resource for Invasive Species Research.</title>
        <authorList>
            <person name="McCartney M.A."/>
            <person name="Auch B."/>
            <person name="Kono T."/>
            <person name="Mallez S."/>
            <person name="Zhang Y."/>
            <person name="Obille A."/>
            <person name="Becker A."/>
            <person name="Abrahante J.E."/>
            <person name="Garbe J."/>
            <person name="Badalamenti J.P."/>
            <person name="Herman A."/>
            <person name="Mangelson H."/>
            <person name="Liachko I."/>
            <person name="Sullivan S."/>
            <person name="Sone E.D."/>
            <person name="Koren S."/>
            <person name="Silverstein K.A.T."/>
            <person name="Beckman K.B."/>
            <person name="Gohl D.M."/>
        </authorList>
    </citation>
    <scope>NUCLEOTIDE SEQUENCE</scope>
    <source>
        <strain evidence="4">Duluth1</strain>
        <tissue evidence="4">Whole animal</tissue>
    </source>
</reference>
<feature type="compositionally biased region" description="Gly residues" evidence="1">
    <location>
        <begin position="270"/>
        <end position="287"/>
    </location>
</feature>
<dbReference type="InterPro" id="IPR006201">
    <property type="entry name" value="Neur_channel"/>
</dbReference>
<evidence type="ECO:0000313" key="5">
    <source>
        <dbReference type="Proteomes" id="UP000828390"/>
    </source>
</evidence>
<evidence type="ECO:0000256" key="2">
    <source>
        <dbReference type="SAM" id="Phobius"/>
    </source>
</evidence>
<keyword evidence="5" id="KW-1185">Reference proteome</keyword>
<sequence>MFQVNIDSGYKNSKGFYLDYYKTNSEWDIDNTSWHIYRDKQDAAINFKITLKRKPMYFMMSILLPICMLSILNICVFVIPVNSGEKASYAVTVFLSFAVFLTIISDTFPKNSESIPLFTTFLVMQTTVSAITTILALVLSRLESFGDAKVPGLLVKLMKMRSCRPRRSRGNRTSCRPCLSRGNKSKVHVIEPTEDAENSTDSLKNDHTVKVEWKDAVNFLDFVFFVLFSVMLIVSIITFLYFAASKGKVYNEEFNYTSNGQYEQHDNSGHGSGNDGGLDSGQDSGHGSGHDDGGNNDQTDNYYNYYYYDRDDYHNNYY</sequence>
<dbReference type="PANTHER" id="PTHR18945">
    <property type="entry name" value="NEUROTRANSMITTER GATED ION CHANNEL"/>
    <property type="match status" value="1"/>
</dbReference>
<dbReference type="SUPFAM" id="SSF90112">
    <property type="entry name" value="Neurotransmitter-gated ion-channel transmembrane pore"/>
    <property type="match status" value="1"/>
</dbReference>
<dbReference type="InterPro" id="IPR006029">
    <property type="entry name" value="Neurotrans-gated_channel_TM"/>
</dbReference>
<protein>
    <recommendedName>
        <fullName evidence="3">Neurotransmitter-gated ion-channel transmembrane domain-containing protein</fullName>
    </recommendedName>
</protein>
<dbReference type="GO" id="GO:0004888">
    <property type="term" value="F:transmembrane signaling receptor activity"/>
    <property type="evidence" value="ECO:0007669"/>
    <property type="project" value="InterPro"/>
</dbReference>
<accession>A0A9D4NAM4</accession>
<keyword evidence="2" id="KW-0812">Transmembrane</keyword>
<feature type="region of interest" description="Disordered" evidence="1">
    <location>
        <begin position="261"/>
        <end position="301"/>
    </location>
</feature>
<dbReference type="InterPro" id="IPR038050">
    <property type="entry name" value="Neuro_actylchol_rec"/>
</dbReference>
<proteinExistence type="predicted"/>
<feature type="transmembrane region" description="Helical" evidence="2">
    <location>
        <begin position="87"/>
        <end position="105"/>
    </location>
</feature>
<evidence type="ECO:0000259" key="3">
    <source>
        <dbReference type="Pfam" id="PF02932"/>
    </source>
</evidence>
<gene>
    <name evidence="4" type="ORF">DPMN_016981</name>
</gene>
<organism evidence="4 5">
    <name type="scientific">Dreissena polymorpha</name>
    <name type="common">Zebra mussel</name>
    <name type="synonym">Mytilus polymorpha</name>
    <dbReference type="NCBI Taxonomy" id="45954"/>
    <lineage>
        <taxon>Eukaryota</taxon>
        <taxon>Metazoa</taxon>
        <taxon>Spiralia</taxon>
        <taxon>Lophotrochozoa</taxon>
        <taxon>Mollusca</taxon>
        <taxon>Bivalvia</taxon>
        <taxon>Autobranchia</taxon>
        <taxon>Heteroconchia</taxon>
        <taxon>Euheterodonta</taxon>
        <taxon>Imparidentia</taxon>
        <taxon>Neoheterodontei</taxon>
        <taxon>Myida</taxon>
        <taxon>Dreissenoidea</taxon>
        <taxon>Dreissenidae</taxon>
        <taxon>Dreissena</taxon>
    </lineage>
</organism>
<keyword evidence="2" id="KW-1133">Transmembrane helix</keyword>
<dbReference type="GO" id="GO:0005216">
    <property type="term" value="F:monoatomic ion channel activity"/>
    <property type="evidence" value="ECO:0007669"/>
    <property type="project" value="InterPro"/>
</dbReference>
<name>A0A9D4NAM4_DREPO</name>
<feature type="domain" description="Neurotransmitter-gated ion-channel transmembrane" evidence="3">
    <location>
        <begin position="63"/>
        <end position="125"/>
    </location>
</feature>
<feature type="transmembrane region" description="Helical" evidence="2">
    <location>
        <begin position="57"/>
        <end position="81"/>
    </location>
</feature>
<dbReference type="EMBL" id="JAIWYP010000001">
    <property type="protein sequence ID" value="KAH3892848.1"/>
    <property type="molecule type" value="Genomic_DNA"/>
</dbReference>